<dbReference type="Proteomes" id="UP000289555">
    <property type="component" value="Chromosome"/>
</dbReference>
<feature type="coiled-coil region" evidence="1">
    <location>
        <begin position="77"/>
        <end position="104"/>
    </location>
</feature>
<evidence type="ECO:0000313" key="2">
    <source>
        <dbReference type="EMBL" id="BBI51333.1"/>
    </source>
</evidence>
<gene>
    <name evidence="2" type="ORF">HORIV_37540</name>
</gene>
<evidence type="ECO:0000313" key="3">
    <source>
        <dbReference type="Proteomes" id="UP000289555"/>
    </source>
</evidence>
<organism evidence="2 3">
    <name type="scientific">Vreelandella olivaria</name>
    <dbReference type="NCBI Taxonomy" id="390919"/>
    <lineage>
        <taxon>Bacteria</taxon>
        <taxon>Pseudomonadati</taxon>
        <taxon>Pseudomonadota</taxon>
        <taxon>Gammaproteobacteria</taxon>
        <taxon>Oceanospirillales</taxon>
        <taxon>Halomonadaceae</taxon>
        <taxon>Vreelandella</taxon>
    </lineage>
</organism>
<dbReference type="EMBL" id="AP019416">
    <property type="protein sequence ID" value="BBI51333.1"/>
    <property type="molecule type" value="Genomic_DNA"/>
</dbReference>
<reference evidence="3" key="1">
    <citation type="journal article" date="2019" name="Microbiol. Resour. Announc.">
        <title>Complete Genome Sequence of Halomonas olivaria, a Moderately Halophilic Bacterium Isolated from Olive Processing Effluents, Obtained by Nanopore Sequencing.</title>
        <authorList>
            <person name="Nagata S."/>
            <person name="Ii K.M."/>
            <person name="Tsukimi T."/>
            <person name="Miura M.C."/>
            <person name="Galipon J."/>
            <person name="Arakawa K."/>
        </authorList>
    </citation>
    <scope>NUCLEOTIDE SEQUENCE [LARGE SCALE GENOMIC DNA]</scope>
    <source>
        <strain evidence="3">TYRC17</strain>
    </source>
</reference>
<dbReference type="Pfam" id="PF20404">
    <property type="entry name" value="DUF6694"/>
    <property type="match status" value="1"/>
</dbReference>
<sequence>MPASVVSVEKVRNSLPTYKRDEFDQGLIIIATSTSFSGIDILNPDRMNAAEIAETANAQMHGLTGDQVIQRADQILRERRSWEREQAIRTLKRLEEKRAKAANDQQQLARFTIDSARYYIDASPYGAPEPVIDLEVTNGTDQAISELLLRGVVASADSSITWVDETFYYVIPDGIEPGETLEWSLAPNRFGPWGNAQIPSDAELTVTLEGLKDLDEQPLWDSPELSEHELTRLEQLQKEYGGIAFSCGVSRVSSKRWKTKTPWRLSARAHVSLSMIFVPKGDTYSLASWSARAATMASSHCPSVNPQCSISD</sequence>
<accession>A0ABM7GKW5</accession>
<name>A0ABM7GKW5_9GAMM</name>
<proteinExistence type="predicted"/>
<keyword evidence="1" id="KW-0175">Coiled coil</keyword>
<protein>
    <submittedName>
        <fullName evidence="2">Uncharacterized protein</fullName>
    </submittedName>
</protein>
<evidence type="ECO:0000256" key="1">
    <source>
        <dbReference type="SAM" id="Coils"/>
    </source>
</evidence>
<keyword evidence="3" id="KW-1185">Reference proteome</keyword>
<dbReference type="InterPro" id="IPR046516">
    <property type="entry name" value="DUF6694"/>
</dbReference>